<dbReference type="InterPro" id="IPR001360">
    <property type="entry name" value="Glyco_hydro_1"/>
</dbReference>
<dbReference type="GO" id="GO:0016052">
    <property type="term" value="P:carbohydrate catabolic process"/>
    <property type="evidence" value="ECO:0007669"/>
    <property type="project" value="TreeGrafter"/>
</dbReference>
<dbReference type="EMBL" id="LXND01000022">
    <property type="protein sequence ID" value="OAD64784.1"/>
    <property type="molecule type" value="Genomic_DNA"/>
</dbReference>
<dbReference type="PRINTS" id="PR00131">
    <property type="entry name" value="GLHYDRLASE1"/>
</dbReference>
<dbReference type="GO" id="GO:0005829">
    <property type="term" value="C:cytosol"/>
    <property type="evidence" value="ECO:0007669"/>
    <property type="project" value="TreeGrafter"/>
</dbReference>
<dbReference type="Proteomes" id="UP001275867">
    <property type="component" value="Unassembled WGS sequence"/>
</dbReference>
<proteinExistence type="inferred from homology"/>
<reference evidence="3" key="2">
    <citation type="submission" date="2019-10" db="EMBL/GenBank/DDBJ databases">
        <title>Malate fermentation in French cider.</title>
        <authorList>
            <person name="Cousin F.J."/>
            <person name="Medina Fernandez S."/>
            <person name="Misery B."/>
            <person name="Laplace J.-M."/>
            <person name="Cretenet M."/>
        </authorList>
    </citation>
    <scope>NUCLEOTIDE SEQUENCE</scope>
    <source>
        <strain evidence="3">UCMA15901</strain>
    </source>
</reference>
<dbReference type="PANTHER" id="PTHR10353:SF122">
    <property type="entry name" value="6-PHOSPHO-BETA-GLUCOSIDASE ASCB-RELATED"/>
    <property type="match status" value="1"/>
</dbReference>
<name>A0AAP5WG91_9LACO</name>
<dbReference type="Gene3D" id="3.20.20.80">
    <property type="entry name" value="Glycosidases"/>
    <property type="match status" value="1"/>
</dbReference>
<dbReference type="InterPro" id="IPR017853">
    <property type="entry name" value="GH"/>
</dbReference>
<evidence type="ECO:0000313" key="6">
    <source>
        <dbReference type="Proteomes" id="UP001275867"/>
    </source>
</evidence>
<gene>
    <name evidence="4" type="ORF">A7K95_03055</name>
    <name evidence="3" type="ORF">GA842_06685</name>
</gene>
<evidence type="ECO:0000313" key="3">
    <source>
        <dbReference type="EMBL" id="MDV7694565.1"/>
    </source>
</evidence>
<dbReference type="GO" id="GO:0008422">
    <property type="term" value="F:beta-glucosidase activity"/>
    <property type="evidence" value="ECO:0007669"/>
    <property type="project" value="TreeGrafter"/>
</dbReference>
<accession>A0AAP5WG91</accession>
<dbReference type="PANTHER" id="PTHR10353">
    <property type="entry name" value="GLYCOSYL HYDROLASE"/>
    <property type="match status" value="1"/>
</dbReference>
<sequence length="454" mass="52678">MENSNFLWGNSVSSMQTEGAWDKDGKGPSVYDVRKATPETSDWKDGIDEYHRYEEDFDLMKNAGMNCYRFQVSWSRVMPTGDGSINQKGLDYYERFVDELLKRDMIPVICLYHFDMPLALAKKYNGFVNDHVRNAFVRFSKIVIDKLASKVKYWIPFNEQNCTMFEEGFQNSGYLQGDKTIEDQYKIATNSLIAYAEVTDYVHKFDGLQIGGMVAYQEMYPNSMKTRDVMVTRKANEFINNDFLSLFATGKRSAEVIQYMKNNGMTTLVQKLNKVTEKLTNIKSDFLAFSYYYSLVIDSTRIQQDVAPNYYMSQGKVLNPNLETSEYGWQIDADGFRNSITEMSDRFGLPIFSVENGIGAKEEWDGQNQIDDDYRIQYHKEHIQAMKDAIQIDGAQVMGYLGWGLIDIPSSAGNMEKRYGLVYVNRGNHELRDLRRVPKKSYYWFKKMIAQEKF</sequence>
<dbReference type="RefSeq" id="WP_068805120.1">
    <property type="nucleotide sequence ID" value="NZ_LXND01000022.1"/>
</dbReference>
<keyword evidence="1" id="KW-0326">Glycosidase</keyword>
<evidence type="ECO:0000256" key="1">
    <source>
        <dbReference type="ARBA" id="ARBA00023295"/>
    </source>
</evidence>
<dbReference type="AlphaFoldDB" id="A0AAP5WG91"/>
<evidence type="ECO:0000256" key="2">
    <source>
        <dbReference type="RuleBase" id="RU003690"/>
    </source>
</evidence>
<keyword evidence="1" id="KW-0378">Hydrolase</keyword>
<reference evidence="4 5" key="1">
    <citation type="submission" date="2016-05" db="EMBL/GenBank/DDBJ databases">
        <title>Draft genome sequence of Pediococcus parvulus 2.6, a probiotic beta-glucan producer strain.</title>
        <authorList>
            <person name="Mohedano M.L."/>
            <person name="Perez-Ramos A."/>
            <person name="Duenas M.T."/>
            <person name="Lamontanara A."/>
            <person name="Orru L."/>
            <person name="Spano G."/>
            <person name="Capozzi V."/>
            <person name="Lopez P."/>
        </authorList>
    </citation>
    <scope>NUCLEOTIDE SEQUENCE [LARGE SCALE GENOMIC DNA]</scope>
    <source>
        <strain evidence="4 5">2.6</strain>
    </source>
</reference>
<dbReference type="Proteomes" id="UP000077280">
    <property type="component" value="Unassembled WGS sequence"/>
</dbReference>
<evidence type="ECO:0000313" key="5">
    <source>
        <dbReference type="Proteomes" id="UP000077280"/>
    </source>
</evidence>
<dbReference type="EMBL" id="WERX01000019">
    <property type="protein sequence ID" value="MDV7694565.1"/>
    <property type="molecule type" value="Genomic_DNA"/>
</dbReference>
<evidence type="ECO:0000313" key="4">
    <source>
        <dbReference type="EMBL" id="OAD64784.1"/>
    </source>
</evidence>
<dbReference type="SUPFAM" id="SSF51445">
    <property type="entry name" value="(Trans)glycosidases"/>
    <property type="match status" value="1"/>
</dbReference>
<organism evidence="3 6">
    <name type="scientific">Pediococcus parvulus</name>
    <dbReference type="NCBI Taxonomy" id="54062"/>
    <lineage>
        <taxon>Bacteria</taxon>
        <taxon>Bacillati</taxon>
        <taxon>Bacillota</taxon>
        <taxon>Bacilli</taxon>
        <taxon>Lactobacillales</taxon>
        <taxon>Lactobacillaceae</taxon>
        <taxon>Pediococcus</taxon>
    </lineage>
</organism>
<keyword evidence="5" id="KW-1185">Reference proteome</keyword>
<comment type="similarity">
    <text evidence="2">Belongs to the glycosyl hydrolase 1 family.</text>
</comment>
<protein>
    <submittedName>
        <fullName evidence="4">6-phospho-beta-glucosidase</fullName>
    </submittedName>
    <submittedName>
        <fullName evidence="3">Family 1 glycosylhydrolase</fullName>
    </submittedName>
</protein>
<dbReference type="Pfam" id="PF00232">
    <property type="entry name" value="Glyco_hydro_1"/>
    <property type="match status" value="1"/>
</dbReference>
<comment type="caution">
    <text evidence="3">The sequence shown here is derived from an EMBL/GenBank/DDBJ whole genome shotgun (WGS) entry which is preliminary data.</text>
</comment>